<evidence type="ECO:0000256" key="5">
    <source>
        <dbReference type="HAMAP-Rule" id="MF_00378"/>
    </source>
</evidence>
<organism evidence="9 10">
    <name type="scientific">Mycobacterium helveticum</name>
    <dbReference type="NCBI Taxonomy" id="2592811"/>
    <lineage>
        <taxon>Bacteria</taxon>
        <taxon>Bacillati</taxon>
        <taxon>Actinomycetota</taxon>
        <taxon>Actinomycetes</taxon>
        <taxon>Mycobacteriales</taxon>
        <taxon>Mycobacteriaceae</taxon>
        <taxon>Mycobacterium</taxon>
    </lineage>
</organism>
<dbReference type="EMBL" id="VMQU01000059">
    <property type="protein sequence ID" value="TVS87952.1"/>
    <property type="molecule type" value="Genomic_DNA"/>
</dbReference>
<keyword evidence="1 5" id="KW-0963">Cytoplasm</keyword>
<dbReference type="GO" id="GO:0006308">
    <property type="term" value="P:DNA catabolic process"/>
    <property type="evidence" value="ECO:0007669"/>
    <property type="project" value="UniProtKB-UniRule"/>
</dbReference>
<dbReference type="GO" id="GO:0008855">
    <property type="term" value="F:exodeoxyribonuclease VII activity"/>
    <property type="evidence" value="ECO:0007669"/>
    <property type="project" value="UniProtKB-UniRule"/>
</dbReference>
<dbReference type="GO" id="GO:0003676">
    <property type="term" value="F:nucleic acid binding"/>
    <property type="evidence" value="ECO:0007669"/>
    <property type="project" value="InterPro"/>
</dbReference>
<dbReference type="AlphaFoldDB" id="A0A557XQ19"/>
<dbReference type="Pfam" id="PF02601">
    <property type="entry name" value="Exonuc_VII_L"/>
    <property type="match status" value="1"/>
</dbReference>
<comment type="subunit">
    <text evidence="5">Heterooligomer composed of large and small subunits.</text>
</comment>
<keyword evidence="10" id="KW-1185">Reference proteome</keyword>
<dbReference type="InterPro" id="IPR020579">
    <property type="entry name" value="Exonuc_VII_lsu_C"/>
</dbReference>
<dbReference type="NCBIfam" id="TIGR00237">
    <property type="entry name" value="xseA"/>
    <property type="match status" value="1"/>
</dbReference>
<dbReference type="InterPro" id="IPR025824">
    <property type="entry name" value="OB-fold_nuc-bd_dom"/>
</dbReference>
<comment type="caution">
    <text evidence="9">The sequence shown here is derived from an EMBL/GenBank/DDBJ whole genome shotgun (WGS) entry which is preliminary data.</text>
</comment>
<evidence type="ECO:0000259" key="8">
    <source>
        <dbReference type="Pfam" id="PF13742"/>
    </source>
</evidence>
<protein>
    <recommendedName>
        <fullName evidence="5">Exodeoxyribonuclease 7 large subunit</fullName>
        <ecNumber evidence="5">3.1.11.6</ecNumber>
    </recommendedName>
    <alternativeName>
        <fullName evidence="5">Exodeoxyribonuclease VII large subunit</fullName>
        <shortName evidence="5">Exonuclease VII large subunit</shortName>
    </alternativeName>
</protein>
<evidence type="ECO:0000256" key="2">
    <source>
        <dbReference type="ARBA" id="ARBA00022722"/>
    </source>
</evidence>
<keyword evidence="3 5" id="KW-0378">Hydrolase</keyword>
<dbReference type="GO" id="GO:0005737">
    <property type="term" value="C:cytoplasm"/>
    <property type="evidence" value="ECO:0007669"/>
    <property type="project" value="UniProtKB-SubCell"/>
</dbReference>
<reference evidence="9 10" key="1">
    <citation type="submission" date="2019-07" db="EMBL/GenBank/DDBJ databases">
        <title>New Mycobacterium species.</title>
        <authorList>
            <person name="Tortoli E."/>
            <person name="Ghielmetti G."/>
            <person name="Friedel U."/>
            <person name="Trovato A."/>
        </authorList>
    </citation>
    <scope>NUCLEOTIDE SEQUENCE [LARGE SCALE GENOMIC DNA]</scope>
    <source>
        <strain evidence="9 10">16-83</strain>
    </source>
</reference>
<comment type="catalytic activity">
    <reaction evidence="5 6">
        <text>Exonucleolytic cleavage in either 5'- to 3'- or 3'- to 5'-direction to yield nucleoside 5'-phosphates.</text>
        <dbReference type="EC" id="3.1.11.6"/>
    </reaction>
</comment>
<dbReference type="CDD" id="cd04489">
    <property type="entry name" value="ExoVII_LU_OBF"/>
    <property type="match status" value="1"/>
</dbReference>
<dbReference type="GO" id="GO:0009318">
    <property type="term" value="C:exodeoxyribonuclease VII complex"/>
    <property type="evidence" value="ECO:0007669"/>
    <property type="project" value="UniProtKB-UniRule"/>
</dbReference>
<accession>A0A557XQ19</accession>
<dbReference type="RefSeq" id="WP_144952328.1">
    <property type="nucleotide sequence ID" value="NZ_VMQU01000059.1"/>
</dbReference>
<sequence length="416" mass="44683">MTPAANPRANSAENPYPVRAVAVRVAGWIDRLGTVWVEGQLAQINMRNDSRTVFMVLRDPAADMSLTVTCPRDLVLNAPVKLAEGTQVVVCGKPSFYTVRGTFSLRLSEIRAVGIGELLARIDRLRRLLDAEGLFDPRLKRPLPFLPNMVGLITGRAGAAEHDVTTVARARWPGVRFAVRNTAVQGPNAVPQIVAALSDLDRDPEVDVIVVARGGGSVEDLLPFSDETLCRAIAACRTPVISAVGHEPDNPLCDLVADVRAATPTDAAKRVVPDTAAEQRLVDELRRRSAQALRSWVSREQRLLTQLRSRPVLAEPLRALTARADEVHRARSAVRRDISRLVAAEMERTGHLSARLATLGPAATLARGYAVVQTLPDAGPAAVLRSVDDAPAGTRLRLRVADGAVAAVSEGQTDGA</sequence>
<evidence type="ECO:0000256" key="3">
    <source>
        <dbReference type="ARBA" id="ARBA00022801"/>
    </source>
</evidence>
<evidence type="ECO:0000259" key="7">
    <source>
        <dbReference type="Pfam" id="PF02601"/>
    </source>
</evidence>
<comment type="subcellular location">
    <subcellularLocation>
        <location evidence="5 6">Cytoplasm</location>
    </subcellularLocation>
</comment>
<gene>
    <name evidence="5" type="primary">xseA</name>
    <name evidence="9" type="ORF">FPZ47_14945</name>
</gene>
<comment type="function">
    <text evidence="5">Bidirectionally degrades single-stranded DNA into large acid-insoluble oligonucleotides, which are then degraded further into small acid-soluble oligonucleotides.</text>
</comment>
<dbReference type="HAMAP" id="MF_00378">
    <property type="entry name" value="Exonuc_7_L"/>
    <property type="match status" value="1"/>
</dbReference>
<comment type="similarity">
    <text evidence="5 6">Belongs to the XseA family.</text>
</comment>
<evidence type="ECO:0000256" key="4">
    <source>
        <dbReference type="ARBA" id="ARBA00022839"/>
    </source>
</evidence>
<dbReference type="OrthoDB" id="9802795at2"/>
<evidence type="ECO:0000256" key="1">
    <source>
        <dbReference type="ARBA" id="ARBA00022490"/>
    </source>
</evidence>
<dbReference type="Proteomes" id="UP000320513">
    <property type="component" value="Unassembled WGS sequence"/>
</dbReference>
<keyword evidence="4 5" id="KW-0269">Exonuclease</keyword>
<name>A0A557XQ19_9MYCO</name>
<dbReference type="Pfam" id="PF13742">
    <property type="entry name" value="tRNA_anti_2"/>
    <property type="match status" value="1"/>
</dbReference>
<dbReference type="EC" id="3.1.11.6" evidence="5"/>
<keyword evidence="2 5" id="KW-0540">Nuclease</keyword>
<dbReference type="PANTHER" id="PTHR30008:SF0">
    <property type="entry name" value="EXODEOXYRIBONUCLEASE 7 LARGE SUBUNIT"/>
    <property type="match status" value="1"/>
</dbReference>
<evidence type="ECO:0000313" key="9">
    <source>
        <dbReference type="EMBL" id="TVS87952.1"/>
    </source>
</evidence>
<evidence type="ECO:0000256" key="6">
    <source>
        <dbReference type="RuleBase" id="RU004355"/>
    </source>
</evidence>
<dbReference type="PANTHER" id="PTHR30008">
    <property type="entry name" value="EXODEOXYRIBONUCLEASE 7 LARGE SUBUNIT"/>
    <property type="match status" value="1"/>
</dbReference>
<feature type="domain" description="Exonuclease VII large subunit C-terminal" evidence="7">
    <location>
        <begin position="134"/>
        <end position="338"/>
    </location>
</feature>
<feature type="domain" description="OB-fold nucleic acid binding" evidence="8">
    <location>
        <begin position="18"/>
        <end position="111"/>
    </location>
</feature>
<proteinExistence type="inferred from homology"/>
<evidence type="ECO:0000313" key="10">
    <source>
        <dbReference type="Proteomes" id="UP000320513"/>
    </source>
</evidence>
<dbReference type="InterPro" id="IPR003753">
    <property type="entry name" value="Exonuc_VII_L"/>
</dbReference>